<evidence type="ECO:0000313" key="1">
    <source>
        <dbReference type="EMBL" id="DAD74923.1"/>
    </source>
</evidence>
<protein>
    <submittedName>
        <fullName evidence="1">Uncharacterized protein</fullName>
    </submittedName>
</protein>
<proteinExistence type="predicted"/>
<name>A0A8S5LYN3_9CAUD</name>
<sequence>MRRSGKQRLFAILTKAHKNHAFFCIASGMYAVCTDTMKK</sequence>
<organism evidence="1">
    <name type="scientific">Siphoviridae sp. ctXPH7</name>
    <dbReference type="NCBI Taxonomy" id="2826367"/>
    <lineage>
        <taxon>Viruses</taxon>
        <taxon>Duplodnaviria</taxon>
        <taxon>Heunggongvirae</taxon>
        <taxon>Uroviricota</taxon>
        <taxon>Caudoviricetes</taxon>
    </lineage>
</organism>
<reference evidence="1" key="1">
    <citation type="journal article" date="2021" name="Proc. Natl. Acad. Sci. U.S.A.">
        <title>A Catalog of Tens of Thousands of Viruses from Human Metagenomes Reveals Hidden Associations with Chronic Diseases.</title>
        <authorList>
            <person name="Tisza M.J."/>
            <person name="Buck C.B."/>
        </authorList>
    </citation>
    <scope>NUCLEOTIDE SEQUENCE</scope>
    <source>
        <strain evidence="1">CtXPH7</strain>
    </source>
</reference>
<dbReference type="EMBL" id="BK014767">
    <property type="protein sequence ID" value="DAD74923.1"/>
    <property type="molecule type" value="Genomic_DNA"/>
</dbReference>
<accession>A0A8S5LYN3</accession>